<dbReference type="EMBL" id="CP002431">
    <property type="protein sequence ID" value="ADU61767.1"/>
    <property type="molecule type" value="Genomic_DNA"/>
</dbReference>
<evidence type="ECO:0008006" key="4">
    <source>
        <dbReference type="Google" id="ProtNLM"/>
    </source>
</evidence>
<sequence precursor="true">MHHPMRHPMRSLCLTAALGAALLSALLAASLLTGCSKQWENPDIKDSAEAKSRFDTDSRACDVIAGEQYPLSKDKQYKVYSQCMNDRGWVIRDGEFRFSTGTPKK</sequence>
<keyword evidence="1" id="KW-0732">Signal</keyword>
<feature type="chain" id="PRO_5003213972" description="Lipoprotein" evidence="1">
    <location>
        <begin position="29"/>
        <end position="105"/>
    </location>
</feature>
<dbReference type="KEGG" id="das:Daes_0750"/>
<gene>
    <name evidence="2" type="ordered locus">Daes_0750</name>
</gene>
<dbReference type="eggNOG" id="ENOG5031JXV">
    <property type="taxonomic scope" value="Bacteria"/>
</dbReference>
<dbReference type="HOGENOM" id="CLU_2232203_0_0_7"/>
<feature type="signal peptide" evidence="1">
    <location>
        <begin position="1"/>
        <end position="28"/>
    </location>
</feature>
<evidence type="ECO:0000313" key="2">
    <source>
        <dbReference type="EMBL" id="ADU61767.1"/>
    </source>
</evidence>
<name>E6VQP0_PSEA9</name>
<protein>
    <recommendedName>
        <fullName evidence="4">Lipoprotein</fullName>
    </recommendedName>
</protein>
<reference evidence="2 3" key="2">
    <citation type="journal article" date="2014" name="Genome Announc.">
        <title>Complete Genome Sequence of the Subsurface, Mesophilic Sulfate-Reducing Bacterium Desulfovibrio aespoeensis Aspo-2.</title>
        <authorList>
            <person name="Pedersen K."/>
            <person name="Bengtsson A."/>
            <person name="Edlund J."/>
            <person name="Rabe L."/>
            <person name="Hazen T."/>
            <person name="Chakraborty R."/>
            <person name="Goodwin L."/>
            <person name="Shapiro N."/>
        </authorList>
    </citation>
    <scope>NUCLEOTIDE SEQUENCE [LARGE SCALE GENOMIC DNA]</scope>
    <source>
        <strain evidence="3">ATCC 700646 / DSM 10631 / Aspo-2</strain>
    </source>
</reference>
<proteinExistence type="predicted"/>
<organism evidence="2 3">
    <name type="scientific">Pseudodesulfovibrio aespoeensis (strain ATCC 700646 / DSM 10631 / Aspo-2)</name>
    <name type="common">Desulfovibrio aespoeensis</name>
    <dbReference type="NCBI Taxonomy" id="643562"/>
    <lineage>
        <taxon>Bacteria</taxon>
        <taxon>Pseudomonadati</taxon>
        <taxon>Thermodesulfobacteriota</taxon>
        <taxon>Desulfovibrionia</taxon>
        <taxon>Desulfovibrionales</taxon>
        <taxon>Desulfovibrionaceae</taxon>
    </lineage>
</organism>
<dbReference type="OrthoDB" id="5465273at2"/>
<dbReference type="AlphaFoldDB" id="E6VQP0"/>
<dbReference type="Proteomes" id="UP000002191">
    <property type="component" value="Chromosome"/>
</dbReference>
<dbReference type="STRING" id="643562.Daes_0750"/>
<dbReference type="PROSITE" id="PS51257">
    <property type="entry name" value="PROKAR_LIPOPROTEIN"/>
    <property type="match status" value="1"/>
</dbReference>
<reference evidence="3" key="1">
    <citation type="submission" date="2010-12" db="EMBL/GenBank/DDBJ databases">
        <title>Complete sequence of Desulfovibrio aespoeensis Aspo-2.</title>
        <authorList>
            <consortium name="US DOE Joint Genome Institute"/>
            <person name="Lucas S."/>
            <person name="Copeland A."/>
            <person name="Lapidus A."/>
            <person name="Cheng J.-F."/>
            <person name="Goodwin L."/>
            <person name="Pitluck S."/>
            <person name="Chertkov O."/>
            <person name="Misra M."/>
            <person name="Detter J.C."/>
            <person name="Han C."/>
            <person name="Tapia R."/>
            <person name="Land M."/>
            <person name="Hauser L."/>
            <person name="Kyrpides N."/>
            <person name="Ivanova N."/>
            <person name="Ovchinnikova G."/>
            <person name="Pedersen K."/>
            <person name="Jagevall S."/>
            <person name="Hazen T."/>
            <person name="Woyke T."/>
        </authorList>
    </citation>
    <scope>NUCLEOTIDE SEQUENCE [LARGE SCALE GENOMIC DNA]</scope>
    <source>
        <strain evidence="3">ATCC 700646 / DSM 10631 / Aspo-2</strain>
    </source>
</reference>
<evidence type="ECO:0000256" key="1">
    <source>
        <dbReference type="SAM" id="SignalP"/>
    </source>
</evidence>
<dbReference type="RefSeq" id="WP_013513698.1">
    <property type="nucleotide sequence ID" value="NC_014844.1"/>
</dbReference>
<accession>E6VQP0</accession>
<keyword evidence="3" id="KW-1185">Reference proteome</keyword>
<evidence type="ECO:0000313" key="3">
    <source>
        <dbReference type="Proteomes" id="UP000002191"/>
    </source>
</evidence>